<keyword evidence="4" id="KW-1185">Reference proteome</keyword>
<dbReference type="PANTHER" id="PTHR34618:SF1">
    <property type="entry name" value="SECRETED PROTEIN"/>
    <property type="match status" value="1"/>
</dbReference>
<name>A0A5B0P799_PUCGR</name>
<dbReference type="AlphaFoldDB" id="A0A5B0P799"/>
<evidence type="ECO:0000313" key="3">
    <source>
        <dbReference type="EMBL" id="KAA1134352.1"/>
    </source>
</evidence>
<feature type="compositionally biased region" description="Polar residues" evidence="1">
    <location>
        <begin position="372"/>
        <end position="381"/>
    </location>
</feature>
<comment type="caution">
    <text evidence="2">The sequence shown here is derived from an EMBL/GenBank/DDBJ whole genome shotgun (WGS) entry which is preliminary data.</text>
</comment>
<evidence type="ECO:0000313" key="5">
    <source>
        <dbReference type="Proteomes" id="UP000325313"/>
    </source>
</evidence>
<organism evidence="2 4">
    <name type="scientific">Puccinia graminis f. sp. tritici</name>
    <dbReference type="NCBI Taxonomy" id="56615"/>
    <lineage>
        <taxon>Eukaryota</taxon>
        <taxon>Fungi</taxon>
        <taxon>Dikarya</taxon>
        <taxon>Basidiomycota</taxon>
        <taxon>Pucciniomycotina</taxon>
        <taxon>Pucciniomycetes</taxon>
        <taxon>Pucciniales</taxon>
        <taxon>Pucciniaceae</taxon>
        <taxon>Puccinia</taxon>
    </lineage>
</organism>
<reference evidence="4 5" key="1">
    <citation type="submission" date="2019-05" db="EMBL/GenBank/DDBJ databases">
        <title>Emergence of the Ug99 lineage of the wheat stem rust pathogen through somatic hybridization.</title>
        <authorList>
            <person name="Li F."/>
            <person name="Upadhyaya N.M."/>
            <person name="Sperschneider J."/>
            <person name="Matny O."/>
            <person name="Nguyen-Phuc H."/>
            <person name="Mago R."/>
            <person name="Raley C."/>
            <person name="Miller M.E."/>
            <person name="Silverstein K.A.T."/>
            <person name="Henningsen E."/>
            <person name="Hirsch C.D."/>
            <person name="Visser B."/>
            <person name="Pretorius Z.A."/>
            <person name="Steffenson B.J."/>
            <person name="Schwessinger B."/>
            <person name="Dodds P.N."/>
            <person name="Figueroa M."/>
        </authorList>
    </citation>
    <scope>NUCLEOTIDE SEQUENCE [LARGE SCALE GENOMIC DNA]</scope>
    <source>
        <strain evidence="2">21-0</strain>
        <strain evidence="3 5">Ug99</strain>
    </source>
</reference>
<accession>A0A5B0P799</accession>
<dbReference type="Pfam" id="PF11327">
    <property type="entry name" value="Egh16-like"/>
    <property type="match status" value="1"/>
</dbReference>
<feature type="compositionally biased region" description="Polar residues" evidence="1">
    <location>
        <begin position="283"/>
        <end position="313"/>
    </location>
</feature>
<feature type="compositionally biased region" description="Basic residues" evidence="1">
    <location>
        <begin position="445"/>
        <end position="461"/>
    </location>
</feature>
<feature type="region of interest" description="Disordered" evidence="1">
    <location>
        <begin position="278"/>
        <end position="461"/>
    </location>
</feature>
<protein>
    <submittedName>
        <fullName evidence="2">Uncharacterized protein</fullName>
    </submittedName>
</protein>
<proteinExistence type="predicted"/>
<feature type="region of interest" description="Disordered" evidence="1">
    <location>
        <begin position="1"/>
        <end position="43"/>
    </location>
</feature>
<dbReference type="PANTHER" id="PTHR34618">
    <property type="entry name" value="SURFACE PROTEIN MAS1, PUTATIVE-RELATED"/>
    <property type="match status" value="1"/>
</dbReference>
<gene>
    <name evidence="2" type="ORF">PGT21_002250</name>
    <name evidence="3" type="ORF">PGTUg99_035532</name>
</gene>
<evidence type="ECO:0000256" key="1">
    <source>
        <dbReference type="SAM" id="MobiDB-lite"/>
    </source>
</evidence>
<evidence type="ECO:0000313" key="4">
    <source>
        <dbReference type="Proteomes" id="UP000324748"/>
    </source>
</evidence>
<dbReference type="EMBL" id="VDEP01000069">
    <property type="protein sequence ID" value="KAA1134352.1"/>
    <property type="molecule type" value="Genomic_DNA"/>
</dbReference>
<dbReference type="InterPro" id="IPR021476">
    <property type="entry name" value="Egh16-like"/>
</dbReference>
<dbReference type="EMBL" id="VSWC01000066">
    <property type="protein sequence ID" value="KAA1097301.1"/>
    <property type="molecule type" value="Genomic_DNA"/>
</dbReference>
<dbReference type="OrthoDB" id="3241054at2759"/>
<dbReference type="Proteomes" id="UP000325313">
    <property type="component" value="Unassembled WGS sequence"/>
</dbReference>
<feature type="compositionally biased region" description="Low complexity" evidence="1">
    <location>
        <begin position="404"/>
        <end position="417"/>
    </location>
</feature>
<evidence type="ECO:0000313" key="2">
    <source>
        <dbReference type="EMBL" id="KAA1097301.1"/>
    </source>
</evidence>
<feature type="compositionally biased region" description="Pro residues" evidence="1">
    <location>
        <begin position="333"/>
        <end position="351"/>
    </location>
</feature>
<dbReference type="Proteomes" id="UP000324748">
    <property type="component" value="Unassembled WGS sequence"/>
</dbReference>
<sequence length="461" mass="49042">MYPIDYRVASSRYQSSQESRASRKALFPRDKDSSSKSRPSFHPSKLTVWNKPLDFTQPNPTTPPIPIFINSFKKFDMVKPLSILPVFSVFLPQVLSHSFIIALDGANGVQSSGFGTRLTTRGQVHQYTGIITDKEIKAGTVGPCGKIFGGDNFPPFVIDPHAELARAEANGVSTVHKDGSIVMGVFVHNPDGSGPFKCDYSPDASLSKFEPMNITVQIEGVDGVNPAAENYVYPLTAAFFPNATCTGGKGKDTCIVRCRNQLGFGSCAALKLGEAAKRAKPSHPSNSTHANHTAEGQKTGANNTAAKNQTNSAPLPPPHEPKPVNQTNAPQVADPPAPINTTVVPPPPAASPPITAAVVQPEPPQPAVNQPGGPQSSQLTDGPNPDAFRIYNSGAPPPEPPAVAPASPGNNPNVMSSSPPPHDPNYNALTADIPSSPAGVERRSLPKTKRLFLHKRPRRHF</sequence>